<accession>A0ABX1GIZ0</accession>
<dbReference type="PANTHER" id="PTHR42944:SF1">
    <property type="entry name" value="ADENINE DNA GLYCOSYLASE"/>
    <property type="match status" value="1"/>
</dbReference>
<dbReference type="SUPFAM" id="SSF55811">
    <property type="entry name" value="Nudix"/>
    <property type="match status" value="1"/>
</dbReference>
<keyword evidence="7" id="KW-0479">Metal-binding</keyword>
<dbReference type="InterPro" id="IPR000445">
    <property type="entry name" value="HhH_motif"/>
</dbReference>
<evidence type="ECO:0000256" key="10">
    <source>
        <dbReference type="ARBA" id="ARBA00023004"/>
    </source>
</evidence>
<comment type="function">
    <text evidence="2">Adenine glycosylase active on G-A mispairs. MutY also corrects error-prone DNA synthesis past GO lesions which are due to the oxidatively damaged form of guanine: 7,8-dihydro-8-oxoguanine (8-oxo-dGTP).</text>
</comment>
<dbReference type="CDD" id="cd03431">
    <property type="entry name" value="NUDIX_DNA_Glycosylase_C-MutY"/>
    <property type="match status" value="1"/>
</dbReference>
<evidence type="ECO:0000256" key="11">
    <source>
        <dbReference type="ARBA" id="ARBA00023014"/>
    </source>
</evidence>
<keyword evidence="10 14" id="KW-0408">Iron</keyword>
<evidence type="ECO:0000256" key="4">
    <source>
        <dbReference type="ARBA" id="ARBA00012045"/>
    </source>
</evidence>
<comment type="catalytic activity">
    <reaction evidence="1 14">
        <text>Hydrolyzes free adenine bases from 7,8-dihydro-8-oxoguanine:adenine mismatched double-stranded DNA, leaving an apurinic site.</text>
        <dbReference type="EC" id="3.2.2.31"/>
    </reaction>
</comment>
<evidence type="ECO:0000256" key="8">
    <source>
        <dbReference type="ARBA" id="ARBA00022763"/>
    </source>
</evidence>
<dbReference type="Gene3D" id="1.10.340.30">
    <property type="entry name" value="Hypothetical protein, domain 2"/>
    <property type="match status" value="1"/>
</dbReference>
<dbReference type="Pfam" id="PF00633">
    <property type="entry name" value="HHH"/>
    <property type="match status" value="1"/>
</dbReference>
<evidence type="ECO:0000256" key="2">
    <source>
        <dbReference type="ARBA" id="ARBA00002933"/>
    </source>
</evidence>
<dbReference type="InterPro" id="IPR003265">
    <property type="entry name" value="HhH-GPD_domain"/>
</dbReference>
<dbReference type="InterPro" id="IPR044298">
    <property type="entry name" value="MIG/MutY"/>
</dbReference>
<evidence type="ECO:0000256" key="5">
    <source>
        <dbReference type="ARBA" id="ARBA00022023"/>
    </source>
</evidence>
<sequence length="359" mass="40468">MSDPGSTDFSARLLNWFDHHGRKDLPWQHDTSPYRVWVSEIMLQQTQVATVIPYYQRFMTRFPTVADLASAPADEVMALWTGLGYYARARNLHKAAQRVVADFAGEFPRSVEELQSLPGIGRSTAGAIHSIACAGRAPILDGNVKRVLSRHHAIEGWPGKREVEDRLWQIAEHYTPHQRVADYTQAIMDLGASLCSRSRPRCDACPVNADCKALSLGRQGEFPGKKPRKTLPVKYCHMLLIENPRGEILLEKRPDSGIWGGLWSLPELEDEGDIDDFLFGKFSVTGAPQALTPLRHTFSHYHLDIQPQHIHLPREPGHIMEDGRWLWYNGAPGQQLGLPAPVKKLLDSLLQHDLFTEPQ</sequence>
<reference evidence="16 17" key="1">
    <citation type="submission" date="2020-04" db="EMBL/GenBank/DDBJ databases">
        <authorList>
            <person name="Yoon J."/>
        </authorList>
    </citation>
    <scope>NUCLEOTIDE SEQUENCE [LARGE SCALE GENOMIC DNA]</scope>
    <source>
        <strain evidence="16 17">KMU-166</strain>
    </source>
</reference>
<keyword evidence="6" id="KW-0004">4Fe-4S</keyword>
<dbReference type="InterPro" id="IPR023170">
    <property type="entry name" value="HhH_base_excis_C"/>
</dbReference>
<dbReference type="RefSeq" id="WP_168451730.1">
    <property type="nucleotide sequence ID" value="NZ_JAAWWK010000007.1"/>
</dbReference>
<dbReference type="PANTHER" id="PTHR42944">
    <property type="entry name" value="ADENINE DNA GLYCOSYLASE"/>
    <property type="match status" value="1"/>
</dbReference>
<gene>
    <name evidence="16" type="primary">mutY</name>
    <name evidence="16" type="ORF">HCU74_17500</name>
</gene>
<dbReference type="InterPro" id="IPR015797">
    <property type="entry name" value="NUDIX_hydrolase-like_dom_sf"/>
</dbReference>
<comment type="similarity">
    <text evidence="3 14">Belongs to the Nth/MutY family.</text>
</comment>
<evidence type="ECO:0000256" key="6">
    <source>
        <dbReference type="ARBA" id="ARBA00022485"/>
    </source>
</evidence>
<dbReference type="EC" id="3.2.2.31" evidence="4 14"/>
<dbReference type="InterPro" id="IPR004036">
    <property type="entry name" value="Endonuclease-III-like_CS2"/>
</dbReference>
<keyword evidence="13 14" id="KW-0326">Glycosidase</keyword>
<dbReference type="InterPro" id="IPR029119">
    <property type="entry name" value="MutY_C"/>
</dbReference>
<evidence type="ECO:0000313" key="17">
    <source>
        <dbReference type="Proteomes" id="UP000765845"/>
    </source>
</evidence>
<keyword evidence="12" id="KW-0234">DNA repair</keyword>
<dbReference type="CDD" id="cd00056">
    <property type="entry name" value="ENDO3c"/>
    <property type="match status" value="1"/>
</dbReference>
<dbReference type="SUPFAM" id="SSF48150">
    <property type="entry name" value="DNA-glycosylase"/>
    <property type="match status" value="1"/>
</dbReference>
<dbReference type="InterPro" id="IPR005760">
    <property type="entry name" value="A/G_AdeGlyc_MutY"/>
</dbReference>
<keyword evidence="11" id="KW-0411">Iron-sulfur</keyword>
<dbReference type="NCBIfam" id="TIGR01084">
    <property type="entry name" value="mutY"/>
    <property type="match status" value="1"/>
</dbReference>
<dbReference type="Pfam" id="PF14815">
    <property type="entry name" value="NUDIX_4"/>
    <property type="match status" value="1"/>
</dbReference>
<proteinExistence type="inferred from homology"/>
<evidence type="ECO:0000256" key="14">
    <source>
        <dbReference type="RuleBase" id="RU365096"/>
    </source>
</evidence>
<evidence type="ECO:0000256" key="3">
    <source>
        <dbReference type="ARBA" id="ARBA00008343"/>
    </source>
</evidence>
<dbReference type="EMBL" id="JAAWWK010000007">
    <property type="protein sequence ID" value="NKI19205.1"/>
    <property type="molecule type" value="Genomic_DNA"/>
</dbReference>
<dbReference type="Proteomes" id="UP000765845">
    <property type="component" value="Unassembled WGS sequence"/>
</dbReference>
<dbReference type="SMART" id="SM00478">
    <property type="entry name" value="ENDO3c"/>
    <property type="match status" value="1"/>
</dbReference>
<feature type="domain" description="HhH-GPD" evidence="15">
    <location>
        <begin position="42"/>
        <end position="193"/>
    </location>
</feature>
<comment type="cofactor">
    <cofactor evidence="14">
        <name>[4Fe-4S] cluster</name>
        <dbReference type="ChEBI" id="CHEBI:49883"/>
    </cofactor>
    <text evidence="14">Binds 1 [4Fe-4S] cluster.</text>
</comment>
<dbReference type="Pfam" id="PF00730">
    <property type="entry name" value="HhH-GPD"/>
    <property type="match status" value="1"/>
</dbReference>
<dbReference type="NCBIfam" id="NF008132">
    <property type="entry name" value="PRK10880.1"/>
    <property type="match status" value="1"/>
</dbReference>
<dbReference type="Gene3D" id="1.10.1670.10">
    <property type="entry name" value="Helix-hairpin-Helix base-excision DNA repair enzymes (C-terminal)"/>
    <property type="match status" value="1"/>
</dbReference>
<keyword evidence="8 14" id="KW-0227">DNA damage</keyword>
<keyword evidence="9" id="KW-0378">Hydrolase</keyword>
<name>A0ABX1GIZ0_9GAMM</name>
<evidence type="ECO:0000259" key="15">
    <source>
        <dbReference type="SMART" id="SM00478"/>
    </source>
</evidence>
<protein>
    <recommendedName>
        <fullName evidence="5 14">Adenine DNA glycosylase</fullName>
        <ecNumber evidence="4 14">3.2.2.31</ecNumber>
    </recommendedName>
</protein>
<keyword evidence="17" id="KW-1185">Reference proteome</keyword>
<evidence type="ECO:0000256" key="9">
    <source>
        <dbReference type="ARBA" id="ARBA00022801"/>
    </source>
</evidence>
<dbReference type="Gene3D" id="3.90.79.10">
    <property type="entry name" value="Nucleoside Triphosphate Pyrophosphohydrolase"/>
    <property type="match status" value="1"/>
</dbReference>
<evidence type="ECO:0000256" key="13">
    <source>
        <dbReference type="ARBA" id="ARBA00023295"/>
    </source>
</evidence>
<dbReference type="PROSITE" id="PS00764">
    <property type="entry name" value="ENDONUCLEASE_III_1"/>
    <property type="match status" value="1"/>
</dbReference>
<dbReference type="InterPro" id="IPR004035">
    <property type="entry name" value="Endouclease-III_FeS-bd_BS"/>
</dbReference>
<comment type="caution">
    <text evidence="16">The sequence shown here is derived from an EMBL/GenBank/DDBJ whole genome shotgun (WGS) entry which is preliminary data.</text>
</comment>
<evidence type="ECO:0000256" key="7">
    <source>
        <dbReference type="ARBA" id="ARBA00022723"/>
    </source>
</evidence>
<evidence type="ECO:0000256" key="12">
    <source>
        <dbReference type="ARBA" id="ARBA00023204"/>
    </source>
</evidence>
<dbReference type="InterPro" id="IPR011257">
    <property type="entry name" value="DNA_glycosylase"/>
</dbReference>
<organism evidence="16 17">
    <name type="scientific">Spongiibacter thalassae</name>
    <dbReference type="NCBI Taxonomy" id="2721624"/>
    <lineage>
        <taxon>Bacteria</taxon>
        <taxon>Pseudomonadati</taxon>
        <taxon>Pseudomonadota</taxon>
        <taxon>Gammaproteobacteria</taxon>
        <taxon>Cellvibrionales</taxon>
        <taxon>Spongiibacteraceae</taxon>
        <taxon>Spongiibacter</taxon>
    </lineage>
</organism>
<dbReference type="PROSITE" id="PS01155">
    <property type="entry name" value="ENDONUCLEASE_III_2"/>
    <property type="match status" value="1"/>
</dbReference>
<evidence type="ECO:0000313" key="16">
    <source>
        <dbReference type="EMBL" id="NKI19205.1"/>
    </source>
</evidence>
<evidence type="ECO:0000256" key="1">
    <source>
        <dbReference type="ARBA" id="ARBA00000843"/>
    </source>
</evidence>